<evidence type="ECO:0000256" key="3">
    <source>
        <dbReference type="ARBA" id="ARBA00022989"/>
    </source>
</evidence>
<name>A0A843W549_COLES</name>
<evidence type="ECO:0000256" key="1">
    <source>
        <dbReference type="ARBA" id="ARBA00004141"/>
    </source>
</evidence>
<dbReference type="GO" id="GO:0022857">
    <property type="term" value="F:transmembrane transporter activity"/>
    <property type="evidence" value="ECO:0007669"/>
    <property type="project" value="InterPro"/>
</dbReference>
<evidence type="ECO:0000313" key="7">
    <source>
        <dbReference type="Proteomes" id="UP000652761"/>
    </source>
</evidence>
<dbReference type="InterPro" id="IPR030184">
    <property type="entry name" value="WAT1-related"/>
</dbReference>
<organism evidence="6 7">
    <name type="scientific">Colocasia esculenta</name>
    <name type="common">Wild taro</name>
    <name type="synonym">Arum esculentum</name>
    <dbReference type="NCBI Taxonomy" id="4460"/>
    <lineage>
        <taxon>Eukaryota</taxon>
        <taxon>Viridiplantae</taxon>
        <taxon>Streptophyta</taxon>
        <taxon>Embryophyta</taxon>
        <taxon>Tracheophyta</taxon>
        <taxon>Spermatophyta</taxon>
        <taxon>Magnoliopsida</taxon>
        <taxon>Liliopsida</taxon>
        <taxon>Araceae</taxon>
        <taxon>Aroideae</taxon>
        <taxon>Colocasieae</taxon>
        <taxon>Colocasia</taxon>
    </lineage>
</organism>
<proteinExistence type="predicted"/>
<keyword evidence="4 5" id="KW-0472">Membrane</keyword>
<sequence>MQFCLCLVIPTTYIYIYDVQGVVGSGVTVWVQAWCISRRGPLFSAMFNPLCTVITTISAFILLHEELHIGREIVSQTDDSCWFTSKRTYLAAKTL</sequence>
<keyword evidence="2 5" id="KW-0812">Transmembrane</keyword>
<dbReference type="EMBL" id="NMUH01003332">
    <property type="protein sequence ID" value="MQM05022.1"/>
    <property type="molecule type" value="Genomic_DNA"/>
</dbReference>
<dbReference type="AlphaFoldDB" id="A0A843W549"/>
<reference evidence="6" key="1">
    <citation type="submission" date="2017-07" db="EMBL/GenBank/DDBJ databases">
        <title>Taro Niue Genome Assembly and Annotation.</title>
        <authorList>
            <person name="Atibalentja N."/>
            <person name="Keating K."/>
            <person name="Fields C.J."/>
        </authorList>
    </citation>
    <scope>NUCLEOTIDE SEQUENCE</scope>
    <source>
        <strain evidence="6">Niue_2</strain>
        <tissue evidence="6">Leaf</tissue>
    </source>
</reference>
<dbReference type="Proteomes" id="UP000652761">
    <property type="component" value="Unassembled WGS sequence"/>
</dbReference>
<dbReference type="PANTHER" id="PTHR31218">
    <property type="entry name" value="WAT1-RELATED PROTEIN"/>
    <property type="match status" value="1"/>
</dbReference>
<feature type="transmembrane region" description="Helical" evidence="5">
    <location>
        <begin position="42"/>
        <end position="63"/>
    </location>
</feature>
<evidence type="ECO:0008006" key="8">
    <source>
        <dbReference type="Google" id="ProtNLM"/>
    </source>
</evidence>
<gene>
    <name evidence="6" type="ORF">Taro_037833</name>
</gene>
<evidence type="ECO:0000313" key="6">
    <source>
        <dbReference type="EMBL" id="MQM05022.1"/>
    </source>
</evidence>
<keyword evidence="7" id="KW-1185">Reference proteome</keyword>
<evidence type="ECO:0000256" key="2">
    <source>
        <dbReference type="ARBA" id="ARBA00022692"/>
    </source>
</evidence>
<keyword evidence="3 5" id="KW-1133">Transmembrane helix</keyword>
<dbReference type="SUPFAM" id="SSF103481">
    <property type="entry name" value="Multidrug resistance efflux transporter EmrE"/>
    <property type="match status" value="1"/>
</dbReference>
<dbReference type="OrthoDB" id="1728340at2759"/>
<dbReference type="GO" id="GO:0016020">
    <property type="term" value="C:membrane"/>
    <property type="evidence" value="ECO:0007669"/>
    <property type="project" value="InterPro"/>
</dbReference>
<protein>
    <recommendedName>
        <fullName evidence="8">WAT1-related protein</fullName>
    </recommendedName>
</protein>
<dbReference type="InterPro" id="IPR037185">
    <property type="entry name" value="EmrE-like"/>
</dbReference>
<evidence type="ECO:0000256" key="4">
    <source>
        <dbReference type="ARBA" id="ARBA00023136"/>
    </source>
</evidence>
<comment type="subcellular location">
    <subcellularLocation>
        <location evidence="1">Membrane</location>
        <topology evidence="1">Multi-pass membrane protein</topology>
    </subcellularLocation>
</comment>
<accession>A0A843W549</accession>
<comment type="caution">
    <text evidence="6">The sequence shown here is derived from an EMBL/GenBank/DDBJ whole genome shotgun (WGS) entry which is preliminary data.</text>
</comment>
<evidence type="ECO:0000256" key="5">
    <source>
        <dbReference type="SAM" id="Phobius"/>
    </source>
</evidence>